<reference evidence="1" key="1">
    <citation type="submission" date="2021-06" db="EMBL/GenBank/DDBJ databases">
        <authorList>
            <person name="Kallberg Y."/>
            <person name="Tangrot J."/>
            <person name="Rosling A."/>
        </authorList>
    </citation>
    <scope>NUCLEOTIDE SEQUENCE</scope>
    <source>
        <strain evidence="1">UK204</strain>
    </source>
</reference>
<proteinExistence type="predicted"/>
<sequence length="66" mass="7584">MLSRILALEFDLYIQRDIAYKVFHFFLKDELDALKVCEHFGELSKDDVAKNSPYFGSSSTYASSVI</sequence>
<gene>
    <name evidence="1" type="ORF">FCALED_LOCUS307</name>
</gene>
<dbReference type="EMBL" id="CAJVPQ010000027">
    <property type="protein sequence ID" value="CAG8438247.1"/>
    <property type="molecule type" value="Genomic_DNA"/>
</dbReference>
<dbReference type="AlphaFoldDB" id="A0A9N8V5U4"/>
<name>A0A9N8V5U4_9GLOM</name>
<keyword evidence="2" id="KW-1185">Reference proteome</keyword>
<comment type="caution">
    <text evidence="1">The sequence shown here is derived from an EMBL/GenBank/DDBJ whole genome shotgun (WGS) entry which is preliminary data.</text>
</comment>
<protein>
    <submittedName>
        <fullName evidence="1">2043_t:CDS:1</fullName>
    </submittedName>
</protein>
<accession>A0A9N8V5U4</accession>
<evidence type="ECO:0000313" key="2">
    <source>
        <dbReference type="Proteomes" id="UP000789570"/>
    </source>
</evidence>
<evidence type="ECO:0000313" key="1">
    <source>
        <dbReference type="EMBL" id="CAG8438247.1"/>
    </source>
</evidence>
<dbReference type="Proteomes" id="UP000789570">
    <property type="component" value="Unassembled WGS sequence"/>
</dbReference>
<organism evidence="1 2">
    <name type="scientific">Funneliformis caledonium</name>
    <dbReference type="NCBI Taxonomy" id="1117310"/>
    <lineage>
        <taxon>Eukaryota</taxon>
        <taxon>Fungi</taxon>
        <taxon>Fungi incertae sedis</taxon>
        <taxon>Mucoromycota</taxon>
        <taxon>Glomeromycotina</taxon>
        <taxon>Glomeromycetes</taxon>
        <taxon>Glomerales</taxon>
        <taxon>Glomeraceae</taxon>
        <taxon>Funneliformis</taxon>
    </lineage>
</organism>